<evidence type="ECO:0000259" key="1">
    <source>
        <dbReference type="Pfam" id="PF26154"/>
    </source>
</evidence>
<reference evidence="2 3" key="1">
    <citation type="submission" date="2020-09" db="EMBL/GenBank/DDBJ databases">
        <title>Draft Genome Sequences of Oil-Oxidizing Bacteria Halomonas titanicae, Marinobacter lutaoensis, and Virgibacillus halodenitrificans Isolated from Highly Saline Environments.</title>
        <authorList>
            <person name="Grouzdev D.S."/>
            <person name="Sokolova D.S."/>
            <person name="Semenova E.M."/>
            <person name="Borzenkov I.A."/>
            <person name="Bidzhieva S.K."/>
            <person name="Poltaraus A.B."/>
            <person name="Nazina T.N."/>
        </authorList>
    </citation>
    <scope>NUCLEOTIDE SEQUENCE [LARGE SCALE GENOMIC DNA]</scope>
    <source>
        <strain evidence="2 3">VKM B-3472D</strain>
    </source>
</reference>
<comment type="caution">
    <text evidence="2">The sequence shown here is derived from an EMBL/GenBank/DDBJ whole genome shotgun (WGS) entry which is preliminary data.</text>
</comment>
<accession>A0ABR7VH67</accession>
<feature type="domain" description="DUF8042" evidence="1">
    <location>
        <begin position="77"/>
        <end position="193"/>
    </location>
</feature>
<dbReference type="Pfam" id="PF26154">
    <property type="entry name" value="DUF8042"/>
    <property type="match status" value="1"/>
</dbReference>
<dbReference type="InterPro" id="IPR058355">
    <property type="entry name" value="DUF8042"/>
</dbReference>
<dbReference type="RefSeq" id="WP_189776674.1">
    <property type="nucleotide sequence ID" value="NZ_JACWEZ010000001.1"/>
</dbReference>
<name>A0ABR7VH67_VIRHA</name>
<dbReference type="EMBL" id="JACWEZ010000001">
    <property type="protein sequence ID" value="MBD1221290.1"/>
    <property type="molecule type" value="Genomic_DNA"/>
</dbReference>
<evidence type="ECO:0000313" key="3">
    <source>
        <dbReference type="Proteomes" id="UP000621631"/>
    </source>
</evidence>
<dbReference type="Proteomes" id="UP000621631">
    <property type="component" value="Unassembled WGS sequence"/>
</dbReference>
<evidence type="ECO:0000313" key="2">
    <source>
        <dbReference type="EMBL" id="MBD1221290.1"/>
    </source>
</evidence>
<keyword evidence="3" id="KW-1185">Reference proteome</keyword>
<protein>
    <recommendedName>
        <fullName evidence="1">DUF8042 domain-containing protein</fullName>
    </recommendedName>
</protein>
<proteinExistence type="predicted"/>
<organism evidence="2 3">
    <name type="scientific">Virgibacillus halodenitrificans</name>
    <name type="common">Bacillus halodenitrificans</name>
    <dbReference type="NCBI Taxonomy" id="1482"/>
    <lineage>
        <taxon>Bacteria</taxon>
        <taxon>Bacillati</taxon>
        <taxon>Bacillota</taxon>
        <taxon>Bacilli</taxon>
        <taxon>Bacillales</taxon>
        <taxon>Bacillaceae</taxon>
        <taxon>Virgibacillus</taxon>
    </lineage>
</organism>
<sequence>MQLIYKDEQYEVGNNEAVLNMILEKINEAINAEDVVFSHLLIDRQEVYDNHEAYILDHLTEIMEIEIVTKSTKEMIVETMVSIHEYLERAIPALHKLIKNSYDGFTNETWEGINQLGEGMQWITQFVTFTKAAPQHPASWTEIQKAFQASQDSFGKLVSAMEDMDTVLISDILAYEVVPAYEDLEGHLKSSLQNRESFTHVN</sequence>
<gene>
    <name evidence="2" type="ORF">IC602_01530</name>
</gene>